<dbReference type="SUPFAM" id="SSF54637">
    <property type="entry name" value="Thioesterase/thiol ester dehydrase-isomerase"/>
    <property type="match status" value="1"/>
</dbReference>
<name>A0A444RZA4_VERDA</name>
<gene>
    <name evidence="1" type="ORF">VDGE_05957</name>
</gene>
<accession>A0A444RZA4</accession>
<dbReference type="EMBL" id="RSDZ01000050">
    <property type="protein sequence ID" value="RXG46511.1"/>
    <property type="molecule type" value="Genomic_DNA"/>
</dbReference>
<sequence>MKSLSFQYPRHSLGGMLRALQTRSLSSQAAPTPANSIRDILNKSKHVPDHLSPTNSRLLTLSLSDYLPAECLEPLQPQASPSGKTAQPLPQGHHLVYFPIQARPSELHPDGTDADHWPGRPFMRRMWAGGEVRFRPGWEKDMPLDGREAVCTETVEEVRLSGEGDKAKAFVDVWRRYTVADGKGGDAAPAIEERRTLVFMPEVEALTGDAASAAAKSPPRIIKSPHTPDYAFALTPNRALLANFSALTYNAHSIHLDAALTLAEGHRALLVHGPLTLALAFAALRGAAPREGVRRLEYRNVGPLYCGERLLVCVREKEAGSRTGAADERRWDVWVEGPAGGMAVKGTAVTGAF</sequence>
<dbReference type="Proteomes" id="UP000288725">
    <property type="component" value="Unassembled WGS sequence"/>
</dbReference>
<proteinExistence type="predicted"/>
<dbReference type="PANTHER" id="PTHR28152">
    <property type="entry name" value="HYDROXYACYL-THIOESTER DEHYDRATASE TYPE 2, MITOCHONDRIAL"/>
    <property type="match status" value="1"/>
</dbReference>
<evidence type="ECO:0000313" key="2">
    <source>
        <dbReference type="Proteomes" id="UP000288725"/>
    </source>
</evidence>
<dbReference type="AlphaFoldDB" id="A0A444RZA4"/>
<dbReference type="GO" id="GO:0005739">
    <property type="term" value="C:mitochondrion"/>
    <property type="evidence" value="ECO:0007669"/>
    <property type="project" value="TreeGrafter"/>
</dbReference>
<organism evidence="1 2">
    <name type="scientific">Verticillium dahliae</name>
    <name type="common">Verticillium wilt</name>
    <dbReference type="NCBI Taxonomy" id="27337"/>
    <lineage>
        <taxon>Eukaryota</taxon>
        <taxon>Fungi</taxon>
        <taxon>Dikarya</taxon>
        <taxon>Ascomycota</taxon>
        <taxon>Pezizomycotina</taxon>
        <taxon>Sordariomycetes</taxon>
        <taxon>Hypocreomycetidae</taxon>
        <taxon>Glomerellales</taxon>
        <taxon>Plectosphaerellaceae</taxon>
        <taxon>Verticillium</taxon>
    </lineage>
</organism>
<dbReference type="GO" id="GO:0019171">
    <property type="term" value="F:(3R)-hydroxyacyl-[acyl-carrier-protein] dehydratase activity"/>
    <property type="evidence" value="ECO:0007669"/>
    <property type="project" value="TreeGrafter"/>
</dbReference>
<reference evidence="1 2" key="1">
    <citation type="submission" date="2018-12" db="EMBL/GenBank/DDBJ databases">
        <title>Genome of Verticillium dahliae isolate Getta Getta.</title>
        <authorList>
            <person name="Gardiner D.M."/>
        </authorList>
    </citation>
    <scope>NUCLEOTIDE SEQUENCE [LARGE SCALE GENOMIC DNA]</scope>
    <source>
        <strain evidence="1 2">Getta Getta</strain>
    </source>
</reference>
<dbReference type="InterPro" id="IPR029069">
    <property type="entry name" value="HotDog_dom_sf"/>
</dbReference>
<protein>
    <recommendedName>
        <fullName evidence="3">MaoC-like domain-containing protein</fullName>
    </recommendedName>
</protein>
<evidence type="ECO:0000313" key="1">
    <source>
        <dbReference type="EMBL" id="RXG46511.1"/>
    </source>
</evidence>
<comment type="caution">
    <text evidence="1">The sequence shown here is derived from an EMBL/GenBank/DDBJ whole genome shotgun (WGS) entry which is preliminary data.</text>
</comment>
<dbReference type="Gene3D" id="3.10.129.10">
    <property type="entry name" value="Hotdog Thioesterase"/>
    <property type="match status" value="1"/>
</dbReference>
<dbReference type="PANTHER" id="PTHR28152:SF1">
    <property type="entry name" value="HYDROXYACYL-THIOESTER DEHYDRATASE TYPE 2, MITOCHONDRIAL"/>
    <property type="match status" value="1"/>
</dbReference>
<evidence type="ECO:0008006" key="3">
    <source>
        <dbReference type="Google" id="ProtNLM"/>
    </source>
</evidence>
<dbReference type="InterPro" id="IPR052741">
    <property type="entry name" value="Mitochondrial_HTD2"/>
</dbReference>